<dbReference type="EMBL" id="CAICTM010000996">
    <property type="protein sequence ID" value="CAB9519214.1"/>
    <property type="molecule type" value="Genomic_DNA"/>
</dbReference>
<dbReference type="PANTHER" id="PTHR21600:SF87">
    <property type="entry name" value="RNA PSEUDOURIDYLATE SYNTHASE DOMAIN-CONTAINING PROTEIN 1"/>
    <property type="match status" value="1"/>
</dbReference>
<protein>
    <submittedName>
        <fullName evidence="4">RNA pseudouridine synthase HI_0042</fullName>
    </submittedName>
</protein>
<feature type="signal peptide" evidence="2">
    <location>
        <begin position="1"/>
        <end position="27"/>
    </location>
</feature>
<dbReference type="GO" id="GO:0003723">
    <property type="term" value="F:RNA binding"/>
    <property type="evidence" value="ECO:0007669"/>
    <property type="project" value="InterPro"/>
</dbReference>
<accession>A0A9N8EIA2</accession>
<dbReference type="PANTHER" id="PTHR21600">
    <property type="entry name" value="MITOCHONDRIAL RNA PSEUDOURIDINE SYNTHASE"/>
    <property type="match status" value="1"/>
</dbReference>
<proteinExistence type="inferred from homology"/>
<evidence type="ECO:0000256" key="2">
    <source>
        <dbReference type="SAM" id="SignalP"/>
    </source>
</evidence>
<keyword evidence="2" id="KW-0732">Signal</keyword>
<evidence type="ECO:0000313" key="5">
    <source>
        <dbReference type="Proteomes" id="UP001153069"/>
    </source>
</evidence>
<dbReference type="CDD" id="cd02869">
    <property type="entry name" value="PseudoU_synth_RluA_like"/>
    <property type="match status" value="1"/>
</dbReference>
<evidence type="ECO:0000313" key="4">
    <source>
        <dbReference type="EMBL" id="CAB9519214.1"/>
    </source>
</evidence>
<dbReference type="Proteomes" id="UP001153069">
    <property type="component" value="Unassembled WGS sequence"/>
</dbReference>
<evidence type="ECO:0000256" key="1">
    <source>
        <dbReference type="ARBA" id="ARBA00010876"/>
    </source>
</evidence>
<organism evidence="4 5">
    <name type="scientific">Seminavis robusta</name>
    <dbReference type="NCBI Taxonomy" id="568900"/>
    <lineage>
        <taxon>Eukaryota</taxon>
        <taxon>Sar</taxon>
        <taxon>Stramenopiles</taxon>
        <taxon>Ochrophyta</taxon>
        <taxon>Bacillariophyta</taxon>
        <taxon>Bacillariophyceae</taxon>
        <taxon>Bacillariophycidae</taxon>
        <taxon>Naviculales</taxon>
        <taxon>Naviculaceae</taxon>
        <taxon>Seminavis</taxon>
    </lineage>
</organism>
<evidence type="ECO:0000259" key="3">
    <source>
        <dbReference type="Pfam" id="PF00849"/>
    </source>
</evidence>
<feature type="chain" id="PRO_5040118284" evidence="2">
    <location>
        <begin position="28"/>
        <end position="308"/>
    </location>
</feature>
<dbReference type="InterPro" id="IPR006224">
    <property type="entry name" value="PsdUridine_synth_RluA-like_CS"/>
</dbReference>
<feature type="domain" description="Pseudouridine synthase RsuA/RluA-like" evidence="3">
    <location>
        <begin position="40"/>
        <end position="213"/>
    </location>
</feature>
<dbReference type="InterPro" id="IPR020103">
    <property type="entry name" value="PsdUridine_synth_cat_dom_sf"/>
</dbReference>
<dbReference type="SUPFAM" id="SSF55120">
    <property type="entry name" value="Pseudouridine synthase"/>
    <property type="match status" value="1"/>
</dbReference>
<keyword evidence="5" id="KW-1185">Reference proteome</keyword>
<dbReference type="GO" id="GO:0009982">
    <property type="term" value="F:pseudouridine synthase activity"/>
    <property type="evidence" value="ECO:0007669"/>
    <property type="project" value="InterPro"/>
</dbReference>
<name>A0A9N8EIA2_9STRA</name>
<dbReference type="InterPro" id="IPR050188">
    <property type="entry name" value="RluA_PseudoU_synthase"/>
</dbReference>
<gene>
    <name evidence="4" type="ORF">SEMRO_998_G229520.1</name>
</gene>
<reference evidence="4" key="1">
    <citation type="submission" date="2020-06" db="EMBL/GenBank/DDBJ databases">
        <authorList>
            <consortium name="Plant Systems Biology data submission"/>
        </authorList>
    </citation>
    <scope>NUCLEOTIDE SEQUENCE</scope>
    <source>
        <strain evidence="4">D6</strain>
    </source>
</reference>
<dbReference type="Pfam" id="PF00849">
    <property type="entry name" value="PseudoU_synth_2"/>
    <property type="match status" value="1"/>
</dbReference>
<dbReference type="OrthoDB" id="418349at2759"/>
<comment type="similarity">
    <text evidence="1">Belongs to the pseudouridine synthase RluA family.</text>
</comment>
<dbReference type="AlphaFoldDB" id="A0A9N8EIA2"/>
<dbReference type="InterPro" id="IPR006145">
    <property type="entry name" value="PsdUridine_synth_RsuA/RluA"/>
</dbReference>
<comment type="caution">
    <text evidence="4">The sequence shown here is derived from an EMBL/GenBank/DDBJ whole genome shotgun (WGS) entry which is preliminary data.</text>
</comment>
<sequence length="308" mass="34025">MAFRRTSSHRGTLLKIVVLLSSRCINSLLVPQVLFESERVLAINKPTDVAHHNNPETGELGIITRLRQFYNNSSDENPRLYGVHRLDRVTTGILLLAKDAEMAGILSGAFRDNHVTKLYVGISSKKPKKKKQGWVRGEMVRGRRKSWYLQKETTTGSGTVASSDFAVTRFFTAGLGGLDEHLTARNGSIDGIRPRTCILFQPHTGKTHQLRVAAKSVGLPLLGDPIYGDGGDDESSRTFLHAAGIHIPSNALEGQGPITIWCPPQFAEILWPEHGSNSFHQILDNLLEKHCECPELLSESKKKETMGA</sequence>
<dbReference type="GO" id="GO:0000455">
    <property type="term" value="P:enzyme-directed rRNA pseudouridine synthesis"/>
    <property type="evidence" value="ECO:0007669"/>
    <property type="project" value="TreeGrafter"/>
</dbReference>
<dbReference type="Gene3D" id="3.30.2350.10">
    <property type="entry name" value="Pseudouridine synthase"/>
    <property type="match status" value="1"/>
</dbReference>
<dbReference type="PROSITE" id="PS01129">
    <property type="entry name" value="PSI_RLU"/>
    <property type="match status" value="1"/>
</dbReference>